<evidence type="ECO:0000313" key="2">
    <source>
        <dbReference type="EMBL" id="MFA1558027.1"/>
    </source>
</evidence>
<dbReference type="EMBL" id="JAXCEH010000026">
    <property type="protein sequence ID" value="MFA1558027.1"/>
    <property type="molecule type" value="Genomic_DNA"/>
</dbReference>
<dbReference type="RefSeq" id="WP_371944905.1">
    <property type="nucleotide sequence ID" value="NZ_JAXCEH010000026.1"/>
</dbReference>
<keyword evidence="3" id="KW-1185">Reference proteome</keyword>
<dbReference type="Proteomes" id="UP001569904">
    <property type="component" value="Unassembled WGS sequence"/>
</dbReference>
<organism evidence="2 3">
    <name type="scientific">Actinomadura chokoriensis</name>
    <dbReference type="NCBI Taxonomy" id="454156"/>
    <lineage>
        <taxon>Bacteria</taxon>
        <taxon>Bacillati</taxon>
        <taxon>Actinomycetota</taxon>
        <taxon>Actinomycetes</taxon>
        <taxon>Streptosporangiales</taxon>
        <taxon>Thermomonosporaceae</taxon>
        <taxon>Actinomadura</taxon>
    </lineage>
</organism>
<reference evidence="2 3" key="1">
    <citation type="submission" date="2023-11" db="EMBL/GenBank/DDBJ databases">
        <title>Actinomadura monticuli sp. nov., isolated from volcanic ash.</title>
        <authorList>
            <person name="Lee S.D."/>
            <person name="Yang H."/>
            <person name="Kim I.S."/>
        </authorList>
    </citation>
    <scope>NUCLEOTIDE SEQUENCE [LARGE SCALE GENOMIC DNA]</scope>
    <source>
        <strain evidence="2 3">DSM 45346</strain>
    </source>
</reference>
<name>A0ABV4R9G2_9ACTN</name>
<accession>A0ABV4R9G2</accession>
<protein>
    <submittedName>
        <fullName evidence="2">Uncharacterized protein</fullName>
    </submittedName>
</protein>
<dbReference type="InterPro" id="IPR027417">
    <property type="entry name" value="P-loop_NTPase"/>
</dbReference>
<evidence type="ECO:0000313" key="3">
    <source>
        <dbReference type="Proteomes" id="UP001569904"/>
    </source>
</evidence>
<gene>
    <name evidence="2" type="ORF">SM436_30450</name>
</gene>
<feature type="region of interest" description="Disordered" evidence="1">
    <location>
        <begin position="197"/>
        <end position="223"/>
    </location>
</feature>
<evidence type="ECO:0000256" key="1">
    <source>
        <dbReference type="SAM" id="MobiDB-lite"/>
    </source>
</evidence>
<comment type="caution">
    <text evidence="2">The sequence shown here is derived from an EMBL/GenBank/DDBJ whole genome shotgun (WGS) entry which is preliminary data.</text>
</comment>
<proteinExistence type="predicted"/>
<dbReference type="Gene3D" id="3.40.50.300">
    <property type="entry name" value="P-loop containing nucleotide triphosphate hydrolases"/>
    <property type="match status" value="1"/>
</dbReference>
<sequence>MTDRMRESAGPGLLGLAMAVEADQEAPVPLKEYVVPIADDGHVDLLHGVRDPRHGTRLTPVWPRLAEALAAWDGDVIADLGRVGGTDTPTELLKAADAVVMILKPTLAQVDAARPRWDTLKELVGEHVTLGLGLVVDGPYSAAEVERALDVAVMAELPSSPIDAGVLSDGARPRLTFRTSLLVRSLNKLGRRLHTIIGSGSSGTSPRGAATRPELLTEAGVGT</sequence>